<evidence type="ECO:0000259" key="2">
    <source>
        <dbReference type="Pfam" id="PF01425"/>
    </source>
</evidence>
<dbReference type="PANTHER" id="PTHR11895:SF7">
    <property type="entry name" value="GLUTAMYL-TRNA(GLN) AMIDOTRANSFERASE SUBUNIT A, MITOCHONDRIAL"/>
    <property type="match status" value="1"/>
</dbReference>
<dbReference type="SUPFAM" id="SSF75304">
    <property type="entry name" value="Amidase signature (AS) enzymes"/>
    <property type="match status" value="1"/>
</dbReference>
<dbReference type="PROSITE" id="PS00571">
    <property type="entry name" value="AMIDASES"/>
    <property type="match status" value="1"/>
</dbReference>
<reference evidence="4" key="1">
    <citation type="journal article" date="2019" name="Int. J. Syst. Evol. Microbiol.">
        <title>The Global Catalogue of Microorganisms (GCM) 10K type strain sequencing project: providing services to taxonomists for standard genome sequencing and annotation.</title>
        <authorList>
            <consortium name="The Broad Institute Genomics Platform"/>
            <consortium name="The Broad Institute Genome Sequencing Center for Infectious Disease"/>
            <person name="Wu L."/>
            <person name="Ma J."/>
        </authorList>
    </citation>
    <scope>NUCLEOTIDE SEQUENCE [LARGE SCALE GENOMIC DNA]</scope>
    <source>
        <strain evidence="4">JCM 15614</strain>
    </source>
</reference>
<comment type="similarity">
    <text evidence="1">Belongs to the amidase family.</text>
</comment>
<evidence type="ECO:0000313" key="3">
    <source>
        <dbReference type="EMBL" id="GAA3163174.1"/>
    </source>
</evidence>
<dbReference type="InterPro" id="IPR020556">
    <property type="entry name" value="Amidase_CS"/>
</dbReference>
<feature type="domain" description="Amidase" evidence="2">
    <location>
        <begin position="26"/>
        <end position="453"/>
    </location>
</feature>
<dbReference type="PANTHER" id="PTHR11895">
    <property type="entry name" value="TRANSAMIDASE"/>
    <property type="match status" value="1"/>
</dbReference>
<dbReference type="Pfam" id="PF01425">
    <property type="entry name" value="Amidase"/>
    <property type="match status" value="1"/>
</dbReference>
<protein>
    <submittedName>
        <fullName evidence="3">Amidase family protein</fullName>
    </submittedName>
</protein>
<dbReference type="EMBL" id="BAAAVV010000002">
    <property type="protein sequence ID" value="GAA3163174.1"/>
    <property type="molecule type" value="Genomic_DNA"/>
</dbReference>
<dbReference type="NCBIfam" id="NF005687">
    <property type="entry name" value="PRK07487.1"/>
    <property type="match status" value="1"/>
</dbReference>
<gene>
    <name evidence="3" type="ORF">GCM10010531_13940</name>
</gene>
<evidence type="ECO:0000256" key="1">
    <source>
        <dbReference type="ARBA" id="ARBA00009199"/>
    </source>
</evidence>
<comment type="caution">
    <text evidence="3">The sequence shown here is derived from an EMBL/GenBank/DDBJ whole genome shotgun (WGS) entry which is preliminary data.</text>
</comment>
<evidence type="ECO:0000313" key="4">
    <source>
        <dbReference type="Proteomes" id="UP001499924"/>
    </source>
</evidence>
<proteinExistence type="inferred from homology"/>
<dbReference type="Proteomes" id="UP001499924">
    <property type="component" value="Unassembled WGS sequence"/>
</dbReference>
<organism evidence="3 4">
    <name type="scientific">Blastococcus jejuensis</name>
    <dbReference type="NCBI Taxonomy" id="351224"/>
    <lineage>
        <taxon>Bacteria</taxon>
        <taxon>Bacillati</taxon>
        <taxon>Actinomycetota</taxon>
        <taxon>Actinomycetes</taxon>
        <taxon>Geodermatophilales</taxon>
        <taxon>Geodermatophilaceae</taxon>
        <taxon>Blastococcus</taxon>
    </lineage>
</organism>
<accession>A0ABP6P547</accession>
<keyword evidence="4" id="KW-1185">Reference proteome</keyword>
<name>A0ABP6P547_9ACTN</name>
<dbReference type="Gene3D" id="3.90.1300.10">
    <property type="entry name" value="Amidase signature (AS) domain"/>
    <property type="match status" value="1"/>
</dbReference>
<dbReference type="InterPro" id="IPR000120">
    <property type="entry name" value="Amidase"/>
</dbReference>
<dbReference type="InterPro" id="IPR023631">
    <property type="entry name" value="Amidase_dom"/>
</dbReference>
<dbReference type="RefSeq" id="WP_344687987.1">
    <property type="nucleotide sequence ID" value="NZ_BAAAVV010000002.1"/>
</dbReference>
<sequence>MSEELWRWSAVRTADAISTGLISSREAVASTLERIQQVNPVVNALAEVLADEALAAADAADARRRAGEHLGPLHGVPVTTKINSDQRGLATTNGVVAFAKDVAEEDAPHIENLRTAGAVVVGRSNTPAFSIRWFTDNDLHGRTLNPWDPSRTPGGSSGGAAAAVATGMGTIAHGNDIGGSIRYPAASCGVVGLRPTPGRVPSWYGPPEQDQLLGVQTMLVQGPLARSVDDVRLGLRALATYNPRDPFCVPAPLEGPPLEHPRRVAVLRDVGVAALDPAVDDAVSTAARYFADAGYEVEEVQLPLFAEAWRLWWQLVQGVEFEDLARAIDEYGDEAIRRSADNQFAVTKRMHGDVALDAYVRGYARRGTLVRELQVFLQRYPVLLTPVSAERTFEIDADVRDVDRMEQVIAAQWPMMSLALLGFPGLSVPVTEGGGLPIGVQLVGPKFREDLLLDAGRVIEARNDVATPVTPNCSSEPR</sequence>
<dbReference type="InterPro" id="IPR036928">
    <property type="entry name" value="AS_sf"/>
</dbReference>